<reference evidence="2" key="1">
    <citation type="submission" date="2018-02" db="EMBL/GenBank/DDBJ databases">
        <title>Rhizophora mucronata_Transcriptome.</title>
        <authorList>
            <person name="Meera S.P."/>
            <person name="Sreeshan A."/>
            <person name="Augustine A."/>
        </authorList>
    </citation>
    <scope>NUCLEOTIDE SEQUENCE</scope>
    <source>
        <tissue evidence="2">Leaf</tissue>
    </source>
</reference>
<evidence type="ECO:0000256" key="1">
    <source>
        <dbReference type="SAM" id="MobiDB-lite"/>
    </source>
</evidence>
<dbReference type="EMBL" id="GGEC01077511">
    <property type="protein sequence ID" value="MBX57995.1"/>
    <property type="molecule type" value="Transcribed_RNA"/>
</dbReference>
<sequence>MAFRSLAPSKIEMITSTGKGAGKNSSRTKSTSTSRRCSRPTCLLALLLLAIHKSWLCWTARASLFSLT</sequence>
<feature type="region of interest" description="Disordered" evidence="1">
    <location>
        <begin position="1"/>
        <end position="37"/>
    </location>
</feature>
<protein>
    <submittedName>
        <fullName evidence="2">Uncharacterized protein</fullName>
    </submittedName>
</protein>
<accession>A0A2P2PTG3</accession>
<proteinExistence type="predicted"/>
<organism evidence="2">
    <name type="scientific">Rhizophora mucronata</name>
    <name type="common">Asiatic mangrove</name>
    <dbReference type="NCBI Taxonomy" id="61149"/>
    <lineage>
        <taxon>Eukaryota</taxon>
        <taxon>Viridiplantae</taxon>
        <taxon>Streptophyta</taxon>
        <taxon>Embryophyta</taxon>
        <taxon>Tracheophyta</taxon>
        <taxon>Spermatophyta</taxon>
        <taxon>Magnoliopsida</taxon>
        <taxon>eudicotyledons</taxon>
        <taxon>Gunneridae</taxon>
        <taxon>Pentapetalae</taxon>
        <taxon>rosids</taxon>
        <taxon>fabids</taxon>
        <taxon>Malpighiales</taxon>
        <taxon>Rhizophoraceae</taxon>
        <taxon>Rhizophora</taxon>
    </lineage>
</organism>
<dbReference type="AlphaFoldDB" id="A0A2P2PTG3"/>
<feature type="compositionally biased region" description="Low complexity" evidence="1">
    <location>
        <begin position="25"/>
        <end position="37"/>
    </location>
</feature>
<name>A0A2P2PTG3_RHIMU</name>
<evidence type="ECO:0000313" key="2">
    <source>
        <dbReference type="EMBL" id="MBX57995.1"/>
    </source>
</evidence>